<dbReference type="InterPro" id="IPR052722">
    <property type="entry name" value="PgpH_phosphodiesterase"/>
</dbReference>
<dbReference type="RefSeq" id="WP_132690439.1">
    <property type="nucleotide sequence ID" value="NZ_SKBU01000014.1"/>
</dbReference>
<dbReference type="CDD" id="cd00077">
    <property type="entry name" value="HDc"/>
    <property type="match status" value="1"/>
</dbReference>
<dbReference type="PANTHER" id="PTHR36442">
    <property type="entry name" value="CYCLIC-DI-AMP PHOSPHODIESTERASE PGPH"/>
    <property type="match status" value="1"/>
</dbReference>
<dbReference type="Pfam" id="PF07698">
    <property type="entry name" value="7TM-7TMR_HD"/>
    <property type="match status" value="1"/>
</dbReference>
<evidence type="ECO:0000313" key="4">
    <source>
        <dbReference type="EMBL" id="TCJ17316.1"/>
    </source>
</evidence>
<feature type="transmembrane region" description="Helical" evidence="2">
    <location>
        <begin position="404"/>
        <end position="422"/>
    </location>
</feature>
<dbReference type="InterPro" id="IPR006675">
    <property type="entry name" value="HDIG_dom"/>
</dbReference>
<dbReference type="NCBIfam" id="TIGR00277">
    <property type="entry name" value="HDIG"/>
    <property type="match status" value="1"/>
</dbReference>
<keyword evidence="2" id="KW-0472">Membrane</keyword>
<dbReference type="Gene3D" id="1.10.3210.10">
    <property type="entry name" value="Hypothetical protein af1432"/>
    <property type="match status" value="1"/>
</dbReference>
<feature type="transmembrane region" description="Helical" evidence="2">
    <location>
        <begin position="303"/>
        <end position="324"/>
    </location>
</feature>
<feature type="transmembrane region" description="Helical" evidence="2">
    <location>
        <begin position="434"/>
        <end position="452"/>
    </location>
</feature>
<dbReference type="Proteomes" id="UP000295244">
    <property type="component" value="Unassembled WGS sequence"/>
</dbReference>
<proteinExistence type="predicted"/>
<reference evidence="4 5" key="1">
    <citation type="submission" date="2019-03" db="EMBL/GenBank/DDBJ databases">
        <title>Whole genome sequence of a novel Rubrobacter taiwanensis strain, isolated from Yellowstone National Park.</title>
        <authorList>
            <person name="Freed S."/>
            <person name="Ramaley R.F."/>
            <person name="Kyndt J.A."/>
        </authorList>
    </citation>
    <scope>NUCLEOTIDE SEQUENCE [LARGE SCALE GENOMIC DNA]</scope>
    <source>
        <strain evidence="4 5">Yellowstone</strain>
    </source>
</reference>
<keyword evidence="2" id="KW-0812">Transmembrane</keyword>
<dbReference type="AlphaFoldDB" id="A0A4R1BJ33"/>
<feature type="transmembrane region" description="Helical" evidence="2">
    <location>
        <begin position="38"/>
        <end position="57"/>
    </location>
</feature>
<dbReference type="InterPro" id="IPR003607">
    <property type="entry name" value="HD/PDEase_dom"/>
</dbReference>
<dbReference type="SUPFAM" id="SSF109604">
    <property type="entry name" value="HD-domain/PDEase-like"/>
    <property type="match status" value="1"/>
</dbReference>
<evidence type="ECO:0000256" key="1">
    <source>
        <dbReference type="SAM" id="MobiDB-lite"/>
    </source>
</evidence>
<dbReference type="InterPro" id="IPR011621">
    <property type="entry name" value="Metal-dep_PHydrolase_7TM_intra"/>
</dbReference>
<name>A0A4R1BJ33_9ACTN</name>
<feature type="transmembrane region" description="Helical" evidence="2">
    <location>
        <begin position="464"/>
        <end position="484"/>
    </location>
</feature>
<dbReference type="InterPro" id="IPR011624">
    <property type="entry name" value="Metal-dep_PHydrolase_7TM_extra"/>
</dbReference>
<evidence type="ECO:0000313" key="5">
    <source>
        <dbReference type="Proteomes" id="UP000295244"/>
    </source>
</evidence>
<dbReference type="PROSITE" id="PS51831">
    <property type="entry name" value="HD"/>
    <property type="match status" value="1"/>
</dbReference>
<feature type="domain" description="HD" evidence="3">
    <location>
        <begin position="517"/>
        <end position="662"/>
    </location>
</feature>
<protein>
    <submittedName>
        <fullName evidence="4">HDIG domain-containing protein</fullName>
    </submittedName>
</protein>
<organism evidence="4 5">
    <name type="scientific">Rubrobacter taiwanensis</name>
    <dbReference type="NCBI Taxonomy" id="185139"/>
    <lineage>
        <taxon>Bacteria</taxon>
        <taxon>Bacillati</taxon>
        <taxon>Actinomycetota</taxon>
        <taxon>Rubrobacteria</taxon>
        <taxon>Rubrobacterales</taxon>
        <taxon>Rubrobacteraceae</taxon>
        <taxon>Rubrobacter</taxon>
    </lineage>
</organism>
<gene>
    <name evidence="4" type="ORF">E0L93_07225</name>
</gene>
<dbReference type="InterPro" id="IPR006674">
    <property type="entry name" value="HD_domain"/>
</dbReference>
<evidence type="ECO:0000256" key="2">
    <source>
        <dbReference type="SAM" id="Phobius"/>
    </source>
</evidence>
<dbReference type="Pfam" id="PF07697">
    <property type="entry name" value="7TMR-HDED"/>
    <property type="match status" value="1"/>
</dbReference>
<dbReference type="OrthoDB" id="9806952at2"/>
<feature type="region of interest" description="Disordered" evidence="1">
    <location>
        <begin position="719"/>
        <end position="741"/>
    </location>
</feature>
<dbReference type="PANTHER" id="PTHR36442:SF1">
    <property type="entry name" value="CYCLIC-DI-AMP PHOSPHODIESTERASE PGPH"/>
    <property type="match status" value="1"/>
</dbReference>
<keyword evidence="2" id="KW-1133">Transmembrane helix</keyword>
<dbReference type="EMBL" id="SKBU01000014">
    <property type="protein sequence ID" value="TCJ17316.1"/>
    <property type="molecule type" value="Genomic_DNA"/>
</dbReference>
<evidence type="ECO:0000259" key="3">
    <source>
        <dbReference type="PROSITE" id="PS51831"/>
    </source>
</evidence>
<feature type="transmembrane region" description="Helical" evidence="2">
    <location>
        <begin position="369"/>
        <end position="392"/>
    </location>
</feature>
<feature type="transmembrane region" description="Helical" evidence="2">
    <location>
        <begin position="336"/>
        <end position="357"/>
    </location>
</feature>
<dbReference type="Pfam" id="PF01966">
    <property type="entry name" value="HD"/>
    <property type="match status" value="1"/>
</dbReference>
<sequence>MEDNREAASRRELKAELHRPPGRLERLRDRLERLPHRVFYIGLTLFTFFALSALIAVDFRPLVSLGIAEGPRAYDLGDVAEEDVYAPRSVSYEDPVATEAARSEAASQVPPIYVQDDSVPGEVTDRVRAFFAQIQEIRQSGAPPEEQVSRVLGVAPFYLPEDVARALIFLEDGELREAEEYVIENLEELYGATAIADDAVSESPATVISLSEGRARLSDAARLDASGELANVVEALSRGFLEPNYVVDRAATREAREQAAMSVEPVTGTVLQGERVVARGEVIDREALAKLEALGLVRTYNPWTVFLGVGLIVAAELGIAWYLMDRFGRRLIRNNLHTKLVLAALLAILFTALAQIFALAGFNPYLTPLAGLGMLGTILLGPRLTFLMVVITSINVGIIADNDFYLTAALLLSSGFAIYTVVRTRSRKELLRAGLIVAGVMAGIAFAMSLIGGGGLRVAAEQGLWGLGNGLLSLMLAMVLLPIFESAFNILTPMRLLELSDPSNPLLQKLLREAPGTFSHAMQVGNLAEAAAERIGADTLLARVGAYYHDIGKMEHPSYFIENQIARSNPHQALTPALSVRVIQRHVKDGLDIGRAWNLPQEVLDIIAQHHGTTRVEYFYRKALKESPPGTNISEADFRHVGGRPRSKEAGILMLADSIEAAVKAMEKPTPKRIQDVVDQVIRQKLDDGQFDECELTIKDIREAGEAIRDALIGFLGPRITYPEPQDQKKPRVPAQNPSTG</sequence>
<keyword evidence="5" id="KW-1185">Reference proteome</keyword>
<comment type="caution">
    <text evidence="4">The sequence shown here is derived from an EMBL/GenBank/DDBJ whole genome shotgun (WGS) entry which is preliminary data.</text>
</comment>
<accession>A0A4R1BJ33</accession>
<dbReference type="SMART" id="SM00471">
    <property type="entry name" value="HDc"/>
    <property type="match status" value="1"/>
</dbReference>